<reference evidence="4" key="1">
    <citation type="submission" date="2016-06" db="UniProtKB">
        <authorList>
            <consortium name="WormBaseParasite"/>
        </authorList>
    </citation>
    <scope>IDENTIFICATION</scope>
</reference>
<dbReference type="Proteomes" id="UP000271098">
    <property type="component" value="Unassembled WGS sequence"/>
</dbReference>
<gene>
    <name evidence="2" type="ORF">GPUH_LOCUS21222</name>
</gene>
<proteinExistence type="predicted"/>
<evidence type="ECO:0000313" key="2">
    <source>
        <dbReference type="EMBL" id="VDN37792.1"/>
    </source>
</evidence>
<keyword evidence="3" id="KW-1185">Reference proteome</keyword>
<keyword evidence="1" id="KW-0472">Membrane</keyword>
<sequence>MLTVDEFLNTTEESAFEHGCSEVIKATISVVTSATILKILPVVELILSLYIILLSLTIKQKTSLKWYTVNMFTTCFVYGVNNTIFAYTDFMREKTVG</sequence>
<organism evidence="4">
    <name type="scientific">Gongylonema pulchrum</name>
    <dbReference type="NCBI Taxonomy" id="637853"/>
    <lineage>
        <taxon>Eukaryota</taxon>
        <taxon>Metazoa</taxon>
        <taxon>Ecdysozoa</taxon>
        <taxon>Nematoda</taxon>
        <taxon>Chromadorea</taxon>
        <taxon>Rhabditida</taxon>
        <taxon>Spirurina</taxon>
        <taxon>Spiruromorpha</taxon>
        <taxon>Spiruroidea</taxon>
        <taxon>Gongylonematidae</taxon>
        <taxon>Gongylonema</taxon>
    </lineage>
</organism>
<dbReference type="WBParaSite" id="GPUH_0002124701-mRNA-1">
    <property type="protein sequence ID" value="GPUH_0002124701-mRNA-1"/>
    <property type="gene ID" value="GPUH_0002124701"/>
</dbReference>
<dbReference type="AlphaFoldDB" id="A0A183EJT1"/>
<feature type="transmembrane region" description="Helical" evidence="1">
    <location>
        <begin position="39"/>
        <end position="58"/>
    </location>
</feature>
<evidence type="ECO:0000313" key="4">
    <source>
        <dbReference type="WBParaSite" id="GPUH_0002124701-mRNA-1"/>
    </source>
</evidence>
<evidence type="ECO:0000313" key="3">
    <source>
        <dbReference type="Proteomes" id="UP000271098"/>
    </source>
</evidence>
<keyword evidence="1" id="KW-0812">Transmembrane</keyword>
<evidence type="ECO:0000256" key="1">
    <source>
        <dbReference type="SAM" id="Phobius"/>
    </source>
</evidence>
<name>A0A183EJT1_9BILA</name>
<protein>
    <submittedName>
        <fullName evidence="4">G_PROTEIN_RECEP_F1_2 domain-containing protein</fullName>
    </submittedName>
</protein>
<dbReference type="EMBL" id="UYRT01092096">
    <property type="protein sequence ID" value="VDN37792.1"/>
    <property type="molecule type" value="Genomic_DNA"/>
</dbReference>
<keyword evidence="1" id="KW-1133">Transmembrane helix</keyword>
<reference evidence="2 3" key="2">
    <citation type="submission" date="2018-11" db="EMBL/GenBank/DDBJ databases">
        <authorList>
            <consortium name="Pathogen Informatics"/>
        </authorList>
    </citation>
    <scope>NUCLEOTIDE SEQUENCE [LARGE SCALE GENOMIC DNA]</scope>
</reference>
<accession>A0A183EJT1</accession>